<keyword evidence="1" id="KW-0472">Membrane</keyword>
<reference evidence="4" key="1">
    <citation type="submission" date="2017-02" db="UniProtKB">
        <authorList>
            <consortium name="WormBaseParasite"/>
        </authorList>
    </citation>
    <scope>IDENTIFICATION</scope>
</reference>
<name>A0A0N4W1E8_HAEPC</name>
<dbReference type="WBParaSite" id="HPLM_0000346001-mRNA-1">
    <property type="protein sequence ID" value="HPLM_0000346001-mRNA-1"/>
    <property type="gene ID" value="HPLM_0000346001"/>
</dbReference>
<feature type="transmembrane region" description="Helical" evidence="1">
    <location>
        <begin position="43"/>
        <end position="66"/>
    </location>
</feature>
<evidence type="ECO:0000313" key="4">
    <source>
        <dbReference type="WBParaSite" id="HPLM_0000346001-mRNA-1"/>
    </source>
</evidence>
<evidence type="ECO:0000313" key="2">
    <source>
        <dbReference type="EMBL" id="VDO20934.1"/>
    </source>
</evidence>
<keyword evidence="1" id="KW-0812">Transmembrane</keyword>
<dbReference type="AlphaFoldDB" id="A0A0N4W1E8"/>
<accession>A0A0N4W1E8</accession>
<keyword evidence="3" id="KW-1185">Reference proteome</keyword>
<reference evidence="2 3" key="2">
    <citation type="submission" date="2018-11" db="EMBL/GenBank/DDBJ databases">
        <authorList>
            <consortium name="Pathogen Informatics"/>
        </authorList>
    </citation>
    <scope>NUCLEOTIDE SEQUENCE [LARGE SCALE GENOMIC DNA]</scope>
    <source>
        <strain evidence="2 3">MHpl1</strain>
    </source>
</reference>
<protein>
    <submittedName>
        <fullName evidence="4">G_PROTEIN_RECEP_F1_2 domain-containing protein</fullName>
    </submittedName>
</protein>
<dbReference type="OrthoDB" id="5873811at2759"/>
<organism evidence="4">
    <name type="scientific">Haemonchus placei</name>
    <name type="common">Barber's pole worm</name>
    <dbReference type="NCBI Taxonomy" id="6290"/>
    <lineage>
        <taxon>Eukaryota</taxon>
        <taxon>Metazoa</taxon>
        <taxon>Ecdysozoa</taxon>
        <taxon>Nematoda</taxon>
        <taxon>Chromadorea</taxon>
        <taxon>Rhabditida</taxon>
        <taxon>Rhabditina</taxon>
        <taxon>Rhabditomorpha</taxon>
        <taxon>Strongyloidea</taxon>
        <taxon>Trichostrongylidae</taxon>
        <taxon>Haemonchus</taxon>
    </lineage>
</organism>
<proteinExistence type="predicted"/>
<dbReference type="EMBL" id="UZAF01016120">
    <property type="protein sequence ID" value="VDO20934.1"/>
    <property type="molecule type" value="Genomic_DNA"/>
</dbReference>
<gene>
    <name evidence="2" type="ORF">HPLM_LOCUS3452</name>
</gene>
<evidence type="ECO:0000256" key="1">
    <source>
        <dbReference type="SAM" id="Phobius"/>
    </source>
</evidence>
<keyword evidence="1" id="KW-1133">Transmembrane helix</keyword>
<evidence type="ECO:0000313" key="3">
    <source>
        <dbReference type="Proteomes" id="UP000268014"/>
    </source>
</evidence>
<sequence length="145" mass="17263">MGNDRGKIGKDRQSDQLRRRKFISCSNSRLSNYNQLVNFFQKVFKLCFYTLYLFIPVIIFTCYFTLRRHFKMAHYTDRIRKLQNKMSNGLLLQVTLSNEIYLNPFNPSTHRNMNLGPSLSFQITLQITICFRLSYTLSLSHYLLL</sequence>
<dbReference type="Proteomes" id="UP000268014">
    <property type="component" value="Unassembled WGS sequence"/>
</dbReference>